<feature type="region of interest" description="Disordered" evidence="1">
    <location>
        <begin position="1"/>
        <end position="56"/>
    </location>
</feature>
<feature type="region of interest" description="Disordered" evidence="1">
    <location>
        <begin position="89"/>
        <end position="109"/>
    </location>
</feature>
<feature type="region of interest" description="Disordered" evidence="1">
    <location>
        <begin position="1227"/>
        <end position="1256"/>
    </location>
</feature>
<dbReference type="EMBL" id="JAFIMR010000040">
    <property type="protein sequence ID" value="KAI1857434.1"/>
    <property type="molecule type" value="Genomic_DNA"/>
</dbReference>
<evidence type="ECO:0000256" key="1">
    <source>
        <dbReference type="SAM" id="MobiDB-lite"/>
    </source>
</evidence>
<evidence type="ECO:0000313" key="3">
    <source>
        <dbReference type="Proteomes" id="UP000829685"/>
    </source>
</evidence>
<evidence type="ECO:0000313" key="2">
    <source>
        <dbReference type="EMBL" id="KAI1857434.1"/>
    </source>
</evidence>
<dbReference type="AlphaFoldDB" id="A0A9P9WCR7"/>
<feature type="compositionally biased region" description="Polar residues" evidence="1">
    <location>
        <begin position="1105"/>
        <end position="1126"/>
    </location>
</feature>
<feature type="region of interest" description="Disordered" evidence="1">
    <location>
        <begin position="1089"/>
        <end position="1126"/>
    </location>
</feature>
<feature type="compositionally biased region" description="Polar residues" evidence="1">
    <location>
        <begin position="1050"/>
        <end position="1071"/>
    </location>
</feature>
<reference evidence="2" key="1">
    <citation type="submission" date="2021-03" db="EMBL/GenBank/DDBJ databases">
        <title>Revisited historic fungal species revealed as producer of novel bioactive compounds through whole genome sequencing and comparative genomics.</title>
        <authorList>
            <person name="Vignolle G.A."/>
            <person name="Hochenegger N."/>
            <person name="Mach R.L."/>
            <person name="Mach-Aigner A.R."/>
            <person name="Javad Rahimi M."/>
            <person name="Salim K.A."/>
            <person name="Chan C.M."/>
            <person name="Lim L.B.L."/>
            <person name="Cai F."/>
            <person name="Druzhinina I.S."/>
            <person name="U'Ren J.M."/>
            <person name="Derntl C."/>
        </authorList>
    </citation>
    <scope>NUCLEOTIDE SEQUENCE</scope>
    <source>
        <strain evidence="2">TUCIM 5799</strain>
    </source>
</reference>
<organism evidence="2 3">
    <name type="scientific">Neoarthrinium moseri</name>
    <dbReference type="NCBI Taxonomy" id="1658444"/>
    <lineage>
        <taxon>Eukaryota</taxon>
        <taxon>Fungi</taxon>
        <taxon>Dikarya</taxon>
        <taxon>Ascomycota</taxon>
        <taxon>Pezizomycotina</taxon>
        <taxon>Sordariomycetes</taxon>
        <taxon>Xylariomycetidae</taxon>
        <taxon>Amphisphaeriales</taxon>
        <taxon>Apiosporaceae</taxon>
        <taxon>Neoarthrinium</taxon>
    </lineage>
</organism>
<name>A0A9P9WCR7_9PEZI</name>
<protein>
    <submittedName>
        <fullName evidence="2">Uncharacterized protein</fullName>
    </submittedName>
</protein>
<accession>A0A9P9WCR7</accession>
<dbReference type="Proteomes" id="UP000829685">
    <property type="component" value="Unassembled WGS sequence"/>
</dbReference>
<gene>
    <name evidence="2" type="ORF">JX265_011169</name>
</gene>
<keyword evidence="3" id="KW-1185">Reference proteome</keyword>
<feature type="region of interest" description="Disordered" evidence="1">
    <location>
        <begin position="1050"/>
        <end position="1074"/>
    </location>
</feature>
<proteinExistence type="predicted"/>
<sequence>MESQSPTPGPLQSDLIDQQNVLGGDSEDGSATAPAPPQTPAERARATISQPNFPSSNYDFAPFLTALYEENRDLGIPAWDDDKDPINMGGKGHDHVKGPRRTPRRPGKAESKYMVYVPSWTSPEFDIDRELKLPEWTWRARPRRDATQRLRPALLPQDILRNPTDYAKRWGMHPDRRDGRSRLSPANATSRKLTGILQAQLDQLPLAEKVLLRDETAKRQNISIDPDSAPALEINGRAAVDVDVFEDYKRVKGMPRIADIVQDPVVQTHPFDMVAAGLTHEAREYSKGLIQMIQDDQDWQRLLFHDMTTDELIRQNVHTMSNAETCDLDLTEPLHPLVTRDLWVNCDHTGGDRYNPRFVYSMGGIREEWQAADNDRVWDALQPALQIVSRILRQRPRVWEALKDLRTRQKIDSSYDTREDPRTTHLVKMVAVDDINLDLCWEPVQRLTELGFNSVQRVEEVLDGAVTYTIGTGFMDLYGGNNKEDAFTYGITGGFESQDIEIRLAAELVWPLLVPEYSNSEKLAASWSVASTLLHEIMHATSYAVAALCVAEGFSAVHAPGQPQEISRLLEEVGTQMIDMNFGSGEPFFQDDLWTETGFAFEMDHFGQFFGSLVDNVLLSKMITYVPFALMGSRSPSAVDNLVLLDTIKTADVFQQPVPIDWFHRFFQTTFWENDLPKWGPVAYKLLPPDRSLFTLKSNAHWNREAFVTIVGRGNMNFFRTVWGLLGENGLDILAKYCMYSLWEIRDYSMISSRWNSQMEMWKEHSDEAVFPIPRALEHFNVDLRVAGSILKCFLQREEATTQAWWYDQYPNDGAVNRGSESTADWCKRIERFFQIYWKADGGIIIRHVVEIYTLLRSDVEKQLLYAYEYFSVNRNGRRFLYQGRGRNREPLTWILGFLNADREAADEVLTVLDSGVNLPSSGNINSGRWQEWRQRFELIRDTAIEMLNQVQADFHDQLSTEDVQGLRDRNTLVPSSFARTKLDKIRKLAQREAMLVDHRIRDALMEFDRRVSIFKQNSIETLFPDGTPSVADFQIPSLDDAAVQILSSGNPISSLPPQDTNQSGQASVPSSGDARVDMMNEINRHLPWLNNSSGRRRPPLRDAVSSTLSGRISKSSWGGTTDQSRTGLGLANPKFSSFLPATTNIQAQLHGVVPQSTIPGPQAANQFNRAAGPDLQGRVDMMGRPITAAPATYSVLYSDPYAGPRITTADSQFAMQQQQLEQINAAASGNGPPKFGGFRDPPVVVTDDSSDDGVQ</sequence>
<comment type="caution">
    <text evidence="2">The sequence shown here is derived from an EMBL/GenBank/DDBJ whole genome shotgun (WGS) entry which is preliminary data.</text>
</comment>